<organism evidence="2 3">
    <name type="scientific">Streptomyces spororaveus</name>
    <dbReference type="NCBI Taxonomy" id="284039"/>
    <lineage>
        <taxon>Bacteria</taxon>
        <taxon>Bacillati</taxon>
        <taxon>Actinomycetota</taxon>
        <taxon>Actinomycetes</taxon>
        <taxon>Kitasatosporales</taxon>
        <taxon>Streptomycetaceae</taxon>
        <taxon>Streptomyces</taxon>
    </lineage>
</organism>
<sequence length="174" mass="18463">MQDGIAENFSTVIAPREALNTALEWVRTADSVAHPQPCATGHGTRNSDQTSKHPVGALPIRNADAMTSSEPAAQMPASEPDPAGLPPQDEWLATRLRAYAGTSVLVTNEDGLPSSSRPGTATDGCFPAESLTTARTLSSARVGNCWKRPASTLTTLLWPWSPGPFLDRGFPTPR</sequence>
<dbReference type="Proteomes" id="UP000608522">
    <property type="component" value="Unassembled WGS sequence"/>
</dbReference>
<evidence type="ECO:0008006" key="4">
    <source>
        <dbReference type="Google" id="ProtNLM"/>
    </source>
</evidence>
<evidence type="ECO:0000313" key="2">
    <source>
        <dbReference type="EMBL" id="GHI76165.1"/>
    </source>
</evidence>
<gene>
    <name evidence="2" type="ORF">Sspor_17260</name>
</gene>
<proteinExistence type="predicted"/>
<feature type="region of interest" description="Disordered" evidence="1">
    <location>
        <begin position="34"/>
        <end position="90"/>
    </location>
</feature>
<comment type="caution">
    <text evidence="2">The sequence shown here is derived from an EMBL/GenBank/DDBJ whole genome shotgun (WGS) entry which is preliminary data.</text>
</comment>
<name>A0ABQ3T732_9ACTN</name>
<accession>A0ABQ3T732</accession>
<keyword evidence="3" id="KW-1185">Reference proteome</keyword>
<evidence type="ECO:0000256" key="1">
    <source>
        <dbReference type="SAM" id="MobiDB-lite"/>
    </source>
</evidence>
<reference evidence="3" key="1">
    <citation type="submission" date="2023-07" db="EMBL/GenBank/DDBJ databases">
        <title>Whole genome shotgun sequence of Streptomyces spororaveus NBRC 15456.</title>
        <authorList>
            <person name="Komaki H."/>
            <person name="Tamura T."/>
        </authorList>
    </citation>
    <scope>NUCLEOTIDE SEQUENCE [LARGE SCALE GENOMIC DNA]</scope>
    <source>
        <strain evidence="3">NBRC 15456</strain>
    </source>
</reference>
<protein>
    <recommendedName>
        <fullName evidence="4">Pyridoxamine 5'-phosphate oxidase</fullName>
    </recommendedName>
</protein>
<dbReference type="EMBL" id="BNED01000005">
    <property type="protein sequence ID" value="GHI76165.1"/>
    <property type="molecule type" value="Genomic_DNA"/>
</dbReference>
<evidence type="ECO:0000313" key="3">
    <source>
        <dbReference type="Proteomes" id="UP000608522"/>
    </source>
</evidence>